<accession>Q2HGI6</accession>
<evidence type="ECO:0000256" key="2">
    <source>
        <dbReference type="ARBA" id="ARBA00023125"/>
    </source>
</evidence>
<dbReference type="InterPro" id="IPR009057">
    <property type="entry name" value="Homeodomain-like_sf"/>
</dbReference>
<dbReference type="SUPFAM" id="SSF46689">
    <property type="entry name" value="Homeodomain-like"/>
    <property type="match status" value="1"/>
</dbReference>
<feature type="domain" description="HTH CENPB-type" evidence="5">
    <location>
        <begin position="52"/>
        <end position="123"/>
    </location>
</feature>
<dbReference type="VEuPathDB" id="FungiDB:CHGG_00668"/>
<dbReference type="InterPro" id="IPR036397">
    <property type="entry name" value="RNaseH_sf"/>
</dbReference>
<feature type="region of interest" description="Disordered" evidence="4">
    <location>
        <begin position="439"/>
        <end position="493"/>
    </location>
</feature>
<keyword evidence="7" id="KW-1185">Reference proteome</keyword>
<evidence type="ECO:0000256" key="3">
    <source>
        <dbReference type="ARBA" id="ARBA00023242"/>
    </source>
</evidence>
<feature type="compositionally biased region" description="Basic and acidic residues" evidence="4">
    <location>
        <begin position="599"/>
        <end position="611"/>
    </location>
</feature>
<dbReference type="EMBL" id="CH408029">
    <property type="protein sequence ID" value="EAQ92433.1"/>
    <property type="molecule type" value="Genomic_DNA"/>
</dbReference>
<dbReference type="Pfam" id="PF16787">
    <property type="entry name" value="NDC10_II"/>
    <property type="match status" value="1"/>
</dbReference>
<evidence type="ECO:0000256" key="4">
    <source>
        <dbReference type="SAM" id="MobiDB-lite"/>
    </source>
</evidence>
<sequence>MPKPLQHEERIQSAVEALRSGETQSIRKAAAAFDVPRATLQERVKGGATRQQAQVKNRKLHPTEEAALIQWIESINGSSHWTTVRGNLMLLDASIATTPVPAMTVGENWVHRLLDRHPHLKTKYSRKYDYQRALCEDPEKISAWFARVQKTINEYGVLDVDIYNFDETGFQMGVASTSKVVTRSDRRNRPVVIQPGNREWTTVIECINATGWALDPLIIFEGEVHISTWYEGSLLPKTWRIGVSDNGWTTDQLTFEWLREVFEPQTRNRTVGRYRLLILDGHGSHSTPEFDKFCTEHRILTECMPPHSSHHLQPLDVSCFSVLKRTYGDLVKAMIALGVYHIDKPRFLELFLEARKKTFSTRNIRKRQREISPTDQALQKIIKGCQMAIHNATLLQEENSRLRAENGRQKRKRARRAFIQAGGTMTIGEGMTHIEAFQKAPEKGQRSQEARREVEEGEAGPSETTAPKARKRQANRAGHRQRHSITNHDTSSRYVRIRRMDELDPSLVQRVGRKISAVVERYLLDDQEVTPKNTRKAYGPKQAEWMEWCKSRFPEIPPGWPAQYQIGRALPGHLVDEGKLVLFLDEEIASRAPKRGKRRMAETQRFKAEGKLKKRKRESPLPPSSTGAATADVIVVGGGPAEDLESNSDSDVGKPGPDSAVRTSTLKLQYSTVRLYSSAIINLYAQQKTRGENPAPPPNGLAKKALMRHILREAACRSRNEWADRLLNTIKDGYLPAKIPEHTAAAWRFSDVNSGFRTNVDFLFGNHMLLRSSNRLLLELADCFCLDLPKEGIKTDAPTKAFVVLMNQGKTNQHGQVEYGSCLRHRDPEACLIGQLAFWLFFRWQAEKIAAEPFPDFSRPELWYRTKVLRRSKADYTGQLSYATAHKWTLDFYSMCGITTSKATHAPRVAAAQNADMAGVSDAQIRRAGRWENGDQMTGCYITTLPFEFMRATADFEPAWAGSYHVPRATVQPEPWLRSQIWPDLDRWRDFEADDKATGAFIELLHWLRDVLLQDAVFLIAKYPGHPVFQDPVFWSPQFNAFATKLTVEKAVERRHLELVQEVKQLKAQVADMCRMEYQVVTTFTPSGRLHRTEQFVRQQGHKASISPPGVPNRRPMTPLAGPPLSTVSRLDCGADSTPATYIGAAASSSPAVLGAPAITVARQGPPQIRFPRMLRTVGDLYQLWRHGLAMMPSIDELERQWGSRWRLRNERQLFSMRKVVMDEVVRLASARGWPEEDAVREVEKQRVEAGNLSLDALAKHIKARR</sequence>
<evidence type="ECO:0000256" key="1">
    <source>
        <dbReference type="ARBA" id="ARBA00004123"/>
    </source>
</evidence>
<feature type="region of interest" description="Disordered" evidence="4">
    <location>
        <begin position="593"/>
        <end position="661"/>
    </location>
</feature>
<dbReference type="GO" id="GO:0005634">
    <property type="term" value="C:nucleus"/>
    <property type="evidence" value="ECO:0007669"/>
    <property type="project" value="UniProtKB-SubCell"/>
</dbReference>
<dbReference type="InterPro" id="IPR007889">
    <property type="entry name" value="HTH_Psq"/>
</dbReference>
<dbReference type="HOGENOM" id="CLU_006171_0_0_1"/>
<feature type="compositionally biased region" description="Basic residues" evidence="4">
    <location>
        <begin position="468"/>
        <end position="485"/>
    </location>
</feature>
<dbReference type="InterPro" id="IPR022210">
    <property type="entry name" value="TF_GCR1-like"/>
</dbReference>
<proteinExistence type="predicted"/>
<dbReference type="Pfam" id="PF03184">
    <property type="entry name" value="DDE_1"/>
    <property type="match status" value="1"/>
</dbReference>
<keyword evidence="2" id="KW-0238">DNA-binding</keyword>
<name>Q2HGI6_CHAGB</name>
<dbReference type="PANTHER" id="PTHR19303">
    <property type="entry name" value="TRANSPOSON"/>
    <property type="match status" value="1"/>
</dbReference>
<dbReference type="PANTHER" id="PTHR19303:SF62">
    <property type="entry name" value="HTH CENPB-TYPE DOMAIN-CONTAINING PROTEIN-RELATED"/>
    <property type="match status" value="1"/>
</dbReference>
<dbReference type="InterPro" id="IPR006600">
    <property type="entry name" value="HTH_CenpB_DNA-bd_dom"/>
</dbReference>
<dbReference type="Pfam" id="PF05225">
    <property type="entry name" value="HTH_psq"/>
    <property type="match status" value="1"/>
</dbReference>
<feature type="compositionally biased region" description="Basic and acidic residues" evidence="4">
    <location>
        <begin position="440"/>
        <end position="454"/>
    </location>
</feature>
<gene>
    <name evidence="6" type="ORF">CHGG_00668</name>
</gene>
<dbReference type="Gene3D" id="1.10.10.60">
    <property type="entry name" value="Homeodomain-like"/>
    <property type="match status" value="1"/>
</dbReference>
<dbReference type="eggNOG" id="KOG3105">
    <property type="taxonomic scope" value="Eukaryota"/>
</dbReference>
<reference evidence="7" key="1">
    <citation type="journal article" date="2015" name="Genome Announc.">
        <title>Draft genome sequence of the cellulolytic fungus Chaetomium globosum.</title>
        <authorList>
            <person name="Cuomo C.A."/>
            <person name="Untereiner W.A."/>
            <person name="Ma L.-J."/>
            <person name="Grabherr M."/>
            <person name="Birren B.W."/>
        </authorList>
    </citation>
    <scope>NUCLEOTIDE SEQUENCE [LARGE SCALE GENOMIC DNA]</scope>
    <source>
        <strain evidence="7">ATCC 6205 / CBS 148.51 / DSM 1962 / NBRC 6347 / NRRL 1970</strain>
    </source>
</reference>
<dbReference type="Gene3D" id="3.30.420.10">
    <property type="entry name" value="Ribonuclease H-like superfamily/Ribonuclease H"/>
    <property type="match status" value="1"/>
</dbReference>
<keyword evidence="3" id="KW-0539">Nucleus</keyword>
<dbReference type="Pfam" id="PF12550">
    <property type="entry name" value="GCR1_C"/>
    <property type="match status" value="1"/>
</dbReference>
<comment type="subcellular location">
    <subcellularLocation>
        <location evidence="1">Nucleus</location>
    </subcellularLocation>
</comment>
<dbReference type="GO" id="GO:0003677">
    <property type="term" value="F:DNA binding"/>
    <property type="evidence" value="ECO:0007669"/>
    <property type="project" value="UniProtKB-KW"/>
</dbReference>
<dbReference type="Gene3D" id="1.10.443.20">
    <property type="entry name" value="Centromere DNA-binding protein complex CBF3 subunit, domain 2"/>
    <property type="match status" value="1"/>
</dbReference>
<dbReference type="AlphaFoldDB" id="Q2HGI6"/>
<evidence type="ECO:0000259" key="5">
    <source>
        <dbReference type="PROSITE" id="PS51253"/>
    </source>
</evidence>
<dbReference type="GeneID" id="4386847"/>
<dbReference type="PROSITE" id="PS51253">
    <property type="entry name" value="HTH_CENPB"/>
    <property type="match status" value="1"/>
</dbReference>
<dbReference type="OrthoDB" id="4457643at2759"/>
<dbReference type="InterPro" id="IPR038279">
    <property type="entry name" value="Ndc10_dom2_sf"/>
</dbReference>
<dbReference type="InterPro" id="IPR031872">
    <property type="entry name" value="NDC10_II"/>
</dbReference>
<dbReference type="RefSeq" id="XP_001219889.1">
    <property type="nucleotide sequence ID" value="XM_001219888.1"/>
</dbReference>
<protein>
    <recommendedName>
        <fullName evidence="5">HTH CENPB-type domain-containing protein</fullName>
    </recommendedName>
</protein>
<evidence type="ECO:0000313" key="7">
    <source>
        <dbReference type="Proteomes" id="UP000001056"/>
    </source>
</evidence>
<dbReference type="InterPro" id="IPR050863">
    <property type="entry name" value="CenT-Element_Derived"/>
</dbReference>
<dbReference type="InParanoid" id="Q2HGI6"/>
<dbReference type="InterPro" id="IPR004875">
    <property type="entry name" value="DDE_SF_endonuclease_dom"/>
</dbReference>
<dbReference type="Proteomes" id="UP000001056">
    <property type="component" value="Unassembled WGS sequence"/>
</dbReference>
<organism evidence="6 7">
    <name type="scientific">Chaetomium globosum (strain ATCC 6205 / CBS 148.51 / DSM 1962 / NBRC 6347 / NRRL 1970)</name>
    <name type="common">Soil fungus</name>
    <dbReference type="NCBI Taxonomy" id="306901"/>
    <lineage>
        <taxon>Eukaryota</taxon>
        <taxon>Fungi</taxon>
        <taxon>Dikarya</taxon>
        <taxon>Ascomycota</taxon>
        <taxon>Pezizomycotina</taxon>
        <taxon>Sordariomycetes</taxon>
        <taxon>Sordariomycetidae</taxon>
        <taxon>Sordariales</taxon>
        <taxon>Chaetomiaceae</taxon>
        <taxon>Chaetomium</taxon>
    </lineage>
</organism>
<evidence type="ECO:0000313" key="6">
    <source>
        <dbReference type="EMBL" id="EAQ92433.1"/>
    </source>
</evidence>